<reference evidence="1" key="1">
    <citation type="submission" date="2019-09" db="EMBL/GenBank/DDBJ databases">
        <title>Complete genome sequencing of four Arcobacter species reveals a diverse suite of mobile elements.</title>
        <authorList>
            <person name="Miller W.G."/>
            <person name="Yee E."/>
            <person name="Bono J.L."/>
        </authorList>
    </citation>
    <scope>NUCLEOTIDE SEQUENCE [LARGE SCALE GENOMIC DNA]</scope>
    <source>
        <strain evidence="1">LMG 26638</strain>
    </source>
</reference>
<name>A0A5C2H6C6_9BACT</name>
<dbReference type="KEGG" id="apai:APAC_1395"/>
<proteinExistence type="predicted"/>
<keyword evidence="2" id="KW-1185">Reference proteome</keyword>
<dbReference type="AlphaFoldDB" id="A0A5C2H6C6"/>
<organism evidence="1 2">
    <name type="scientific">Malaciobacter pacificus</name>
    <dbReference type="NCBI Taxonomy" id="1080223"/>
    <lineage>
        <taxon>Bacteria</taxon>
        <taxon>Pseudomonadati</taxon>
        <taxon>Campylobacterota</taxon>
        <taxon>Epsilonproteobacteria</taxon>
        <taxon>Campylobacterales</taxon>
        <taxon>Arcobacteraceae</taxon>
        <taxon>Malaciobacter</taxon>
    </lineage>
</organism>
<dbReference type="Proteomes" id="UP000322726">
    <property type="component" value="Chromosome"/>
</dbReference>
<accession>A0A5C2H6C6</accession>
<evidence type="ECO:0000313" key="1">
    <source>
        <dbReference type="EMBL" id="QEP34507.1"/>
    </source>
</evidence>
<evidence type="ECO:0000313" key="2">
    <source>
        <dbReference type="Proteomes" id="UP000322726"/>
    </source>
</evidence>
<dbReference type="OrthoDB" id="5339711at2"/>
<sequence length="122" mass="13884">MILIGDKLIPFENISKISIIDDIKHTNSNSTIIFYFQEEILKYCFENELSSAVIVSNIKEAVYANSLNAKYIICKENLAIKIQKIADNYMFDTRVLAIIENSDEIESVALNEIDGAIYKDLL</sequence>
<reference evidence="1" key="2">
    <citation type="submission" date="2019-09" db="EMBL/GenBank/DDBJ databases">
        <title>Taxonomic note: a critical rebuttal of the proposed division of the genus Arcobacter into six genera, emended descriptions of Arcobacter anaerophilus and the genus Arcobacter, and an assessment of genus-level boundaries for Epsilonproteobacteria using in silico genomic comparator tools.</title>
        <authorList>
            <person name="On S.L.W."/>
            <person name="Miller W.G."/>
            <person name="Biggs P."/>
            <person name="Cornelius A."/>
            <person name="Vandamme P."/>
        </authorList>
    </citation>
    <scope>NUCLEOTIDE SEQUENCE [LARGE SCALE GENOMIC DNA]</scope>
    <source>
        <strain evidence="1">LMG 26638</strain>
    </source>
</reference>
<protein>
    <submittedName>
        <fullName evidence="1">Uncharacterized protein</fullName>
    </submittedName>
</protein>
<dbReference type="EMBL" id="CP035928">
    <property type="protein sequence ID" value="QEP34507.1"/>
    <property type="molecule type" value="Genomic_DNA"/>
</dbReference>
<gene>
    <name evidence="1" type="ORF">APAC_1395</name>
</gene>
<dbReference type="RefSeq" id="WP_130233440.1">
    <property type="nucleotide sequence ID" value="NZ_BMEF01000003.1"/>
</dbReference>